<comment type="caution">
    <text evidence="2">The sequence shown here is derived from an EMBL/GenBank/DDBJ whole genome shotgun (WGS) entry which is preliminary data.</text>
</comment>
<gene>
    <name evidence="2" type="ORF">IAB81_04170</name>
</gene>
<feature type="signal peptide" evidence="1">
    <location>
        <begin position="1"/>
        <end position="17"/>
    </location>
</feature>
<evidence type="ECO:0000313" key="2">
    <source>
        <dbReference type="EMBL" id="MBO8472804.1"/>
    </source>
</evidence>
<organism evidence="2 3">
    <name type="scientific">Candidatus Merdivivens pullicola</name>
    <dbReference type="NCBI Taxonomy" id="2840872"/>
    <lineage>
        <taxon>Bacteria</taxon>
        <taxon>Pseudomonadati</taxon>
        <taxon>Bacteroidota</taxon>
        <taxon>Bacteroidia</taxon>
        <taxon>Bacteroidales</taxon>
        <taxon>Muribaculaceae</taxon>
        <taxon>Muribaculaceae incertae sedis</taxon>
        <taxon>Candidatus Merdivivens</taxon>
    </lineage>
</organism>
<evidence type="ECO:0000256" key="1">
    <source>
        <dbReference type="SAM" id="SignalP"/>
    </source>
</evidence>
<dbReference type="Proteomes" id="UP000823604">
    <property type="component" value="Unassembled WGS sequence"/>
</dbReference>
<protein>
    <submittedName>
        <fullName evidence="2">BACON domain-containing protein</fullName>
    </submittedName>
</protein>
<proteinExistence type="predicted"/>
<keyword evidence="1" id="KW-0732">Signal</keyword>
<reference evidence="2" key="2">
    <citation type="journal article" date="2021" name="PeerJ">
        <title>Extensive microbial diversity within the chicken gut microbiome revealed by metagenomics and culture.</title>
        <authorList>
            <person name="Gilroy R."/>
            <person name="Ravi A."/>
            <person name="Getino M."/>
            <person name="Pursley I."/>
            <person name="Horton D.L."/>
            <person name="Alikhan N.F."/>
            <person name="Baker D."/>
            <person name="Gharbi K."/>
            <person name="Hall N."/>
            <person name="Watson M."/>
            <person name="Adriaenssens E.M."/>
            <person name="Foster-Nyarko E."/>
            <person name="Jarju S."/>
            <person name="Secka A."/>
            <person name="Antonio M."/>
            <person name="Oren A."/>
            <person name="Chaudhuri R.R."/>
            <person name="La Ragione R."/>
            <person name="Hildebrand F."/>
            <person name="Pallen M.J."/>
        </authorList>
    </citation>
    <scope>NUCLEOTIDE SEQUENCE</scope>
    <source>
        <strain evidence="2">B1-8020</strain>
    </source>
</reference>
<dbReference type="AlphaFoldDB" id="A0A9D9NGI3"/>
<evidence type="ECO:0000313" key="3">
    <source>
        <dbReference type="Proteomes" id="UP000823604"/>
    </source>
</evidence>
<dbReference type="EMBL" id="JADIMA010000038">
    <property type="protein sequence ID" value="MBO8472804.1"/>
    <property type="molecule type" value="Genomic_DNA"/>
</dbReference>
<name>A0A9D9NGI3_9BACT</name>
<reference evidence="2" key="1">
    <citation type="submission" date="2020-10" db="EMBL/GenBank/DDBJ databases">
        <authorList>
            <person name="Gilroy R."/>
        </authorList>
    </citation>
    <scope>NUCLEOTIDE SEQUENCE</scope>
    <source>
        <strain evidence="2">B1-8020</strain>
    </source>
</reference>
<sequence>MKNIRFYFLLAAAVVLAVQCTPDEKPGPGPEPAPETTIVLQETEINAPAEGGTFSVAYSVENLSDSLLIETVSGGDWLDADPSGIGEIVLNVIENAGTSARTDTVFVFCNSALSGNIVVNQEGKTEDTPVEYGFSISVGNVDQTSLTYEITPDNPDMYYLSKVALKSVVDAFASDDELIQADFDELQMYAGMTGTPVWTLMTSQGFTKTGDYSGFQDNLAPGTDYYIYAYGVEPEDGGIDVNAVTKVYKESFTTVPVPQEEAEFTITYRVESNVADATVEPKDQNQRYYFAYEHNDSWTTDDEMLAKYQQNLSSMYDMYLMFGMSLEDFFEQMTNIGTKTIEIVGLLPENTYVGFAVAINDEAIFCSEMTKAEFTTLPVGDSDNRISISITDVGEDWADFEITTTNDDPYVFFIEPSSTFEGLDDDEIIQFALDNISYTTTIYNGDYSDTASPLTPGTEYTALAFGYITGTATTGLVKTGFHTLAAE</sequence>
<accession>A0A9D9NGI3</accession>
<feature type="chain" id="PRO_5038714708" evidence="1">
    <location>
        <begin position="18"/>
        <end position="487"/>
    </location>
</feature>